<dbReference type="InterPro" id="IPR002641">
    <property type="entry name" value="PNPLA_dom"/>
</dbReference>
<gene>
    <name evidence="6" type="ORF">ACFSXZ_29075</name>
</gene>
<evidence type="ECO:0000256" key="1">
    <source>
        <dbReference type="ARBA" id="ARBA00022801"/>
    </source>
</evidence>
<dbReference type="Pfam" id="PF01734">
    <property type="entry name" value="Patatin"/>
    <property type="match status" value="1"/>
</dbReference>
<dbReference type="EMBL" id="JBHUKR010000018">
    <property type="protein sequence ID" value="MFD2420392.1"/>
    <property type="molecule type" value="Genomic_DNA"/>
</dbReference>
<evidence type="ECO:0000256" key="2">
    <source>
        <dbReference type="ARBA" id="ARBA00022963"/>
    </source>
</evidence>
<reference evidence="7" key="1">
    <citation type="journal article" date="2019" name="Int. J. Syst. Evol. Microbiol.">
        <title>The Global Catalogue of Microorganisms (GCM) 10K type strain sequencing project: providing services to taxonomists for standard genome sequencing and annotation.</title>
        <authorList>
            <consortium name="The Broad Institute Genomics Platform"/>
            <consortium name="The Broad Institute Genome Sequencing Center for Infectious Disease"/>
            <person name="Wu L."/>
            <person name="Ma J."/>
        </authorList>
    </citation>
    <scope>NUCLEOTIDE SEQUENCE [LARGE SCALE GENOMIC DNA]</scope>
    <source>
        <strain evidence="7">CGMCC 4.7645</strain>
    </source>
</reference>
<dbReference type="InterPro" id="IPR016035">
    <property type="entry name" value="Acyl_Trfase/lysoPLipase"/>
</dbReference>
<dbReference type="SUPFAM" id="SSF52151">
    <property type="entry name" value="FabD/lysophospholipase-like"/>
    <property type="match status" value="1"/>
</dbReference>
<dbReference type="PROSITE" id="PS51635">
    <property type="entry name" value="PNPLA"/>
    <property type="match status" value="1"/>
</dbReference>
<comment type="caution">
    <text evidence="6">The sequence shown here is derived from an EMBL/GenBank/DDBJ whole genome shotgun (WGS) entry which is preliminary data.</text>
</comment>
<feature type="short sequence motif" description="GXSXG" evidence="4">
    <location>
        <begin position="44"/>
        <end position="48"/>
    </location>
</feature>
<dbReference type="PANTHER" id="PTHR14226:SF78">
    <property type="entry name" value="SLR0060 PROTEIN"/>
    <property type="match status" value="1"/>
</dbReference>
<dbReference type="Gene3D" id="3.40.1090.10">
    <property type="entry name" value="Cytosolic phospholipase A2 catalytic domain"/>
    <property type="match status" value="2"/>
</dbReference>
<feature type="active site" description="Proton acceptor" evidence="4">
    <location>
        <position position="220"/>
    </location>
</feature>
<feature type="short sequence motif" description="DGA/G" evidence="4">
    <location>
        <begin position="220"/>
        <end position="222"/>
    </location>
</feature>
<sequence length="366" mass="39498">MNPPRPRIGVALSGGGFRAAAFGLGCCRALHDTGLLSHVKVISGISGGGLLAALYAYGPADFDEFDAMTVDLLRRGLQAALIRRTFTPTAVSRNLLAATRTLLPRRTGSEPRLRTANRTDALRDELTDRAFGDRTLDQVRHPTLATVLTATDLRTSNAVRFGSLRSSCSAYGTIVEKVTVAEAVAASAAFPLLLPAMERTYTFTRSPGTPPERRAVSLTDGGIYDNLGLSVLEPQRSTHHTPHVYDVDYVISCDAGRGSLPPVAGHFAGTRLRRSFDTVHRRSQDASRAKLHAAASSGLLKGVVHAYLGMPDERLPVPVPDLVPASRVRTYPTNFRAMSAVDIELITMRAEQLTRVLISHYCSELA</sequence>
<dbReference type="InterPro" id="IPR050301">
    <property type="entry name" value="NTE"/>
</dbReference>
<dbReference type="PANTHER" id="PTHR14226">
    <property type="entry name" value="NEUROPATHY TARGET ESTERASE/SWISS CHEESE D.MELANOGASTER"/>
    <property type="match status" value="1"/>
</dbReference>
<evidence type="ECO:0000259" key="5">
    <source>
        <dbReference type="PROSITE" id="PS51635"/>
    </source>
</evidence>
<evidence type="ECO:0000313" key="7">
    <source>
        <dbReference type="Proteomes" id="UP001597417"/>
    </source>
</evidence>
<organism evidence="6 7">
    <name type="scientific">Amycolatopsis pigmentata</name>
    <dbReference type="NCBI Taxonomy" id="450801"/>
    <lineage>
        <taxon>Bacteria</taxon>
        <taxon>Bacillati</taxon>
        <taxon>Actinomycetota</taxon>
        <taxon>Actinomycetes</taxon>
        <taxon>Pseudonocardiales</taxon>
        <taxon>Pseudonocardiaceae</taxon>
        <taxon>Amycolatopsis</taxon>
    </lineage>
</organism>
<protein>
    <submittedName>
        <fullName evidence="6">Patatin-like phospholipase family protein</fullName>
    </submittedName>
</protein>
<evidence type="ECO:0000256" key="4">
    <source>
        <dbReference type="PROSITE-ProRule" id="PRU01161"/>
    </source>
</evidence>
<evidence type="ECO:0000313" key="6">
    <source>
        <dbReference type="EMBL" id="MFD2420392.1"/>
    </source>
</evidence>
<feature type="active site" description="Nucleophile" evidence="4">
    <location>
        <position position="46"/>
    </location>
</feature>
<keyword evidence="2 4" id="KW-0442">Lipid degradation</keyword>
<comment type="caution">
    <text evidence="4">Lacks conserved residue(s) required for the propagation of feature annotation.</text>
</comment>
<dbReference type="RefSeq" id="WP_378268422.1">
    <property type="nucleotide sequence ID" value="NZ_JBHUKR010000018.1"/>
</dbReference>
<evidence type="ECO:0000256" key="3">
    <source>
        <dbReference type="ARBA" id="ARBA00023098"/>
    </source>
</evidence>
<accession>A0ABW5G3V3</accession>
<keyword evidence="1 4" id="KW-0378">Hydrolase</keyword>
<name>A0ABW5G3V3_9PSEU</name>
<proteinExistence type="predicted"/>
<dbReference type="Proteomes" id="UP001597417">
    <property type="component" value="Unassembled WGS sequence"/>
</dbReference>
<keyword evidence="3 4" id="KW-0443">Lipid metabolism</keyword>
<feature type="domain" description="PNPLA" evidence="5">
    <location>
        <begin position="10"/>
        <end position="233"/>
    </location>
</feature>
<keyword evidence="7" id="KW-1185">Reference proteome</keyword>